<dbReference type="EMBL" id="WESC01000009">
    <property type="protein sequence ID" value="KAB7739688.1"/>
    <property type="molecule type" value="Genomic_DNA"/>
</dbReference>
<accession>A0A6N6VH65</accession>
<keyword evidence="7" id="KW-1185">Reference proteome</keyword>
<evidence type="ECO:0000313" key="7">
    <source>
        <dbReference type="Proteomes" id="UP000468901"/>
    </source>
</evidence>
<dbReference type="GO" id="GO:0046872">
    <property type="term" value="F:metal ion binding"/>
    <property type="evidence" value="ECO:0007669"/>
    <property type="project" value="UniProtKB-KW"/>
</dbReference>
<dbReference type="InterPro" id="IPR011330">
    <property type="entry name" value="Glyco_hydro/deAcase_b/a-brl"/>
</dbReference>
<evidence type="ECO:0000256" key="2">
    <source>
        <dbReference type="ARBA" id="ARBA00022723"/>
    </source>
</evidence>
<keyword evidence="4" id="KW-0460">Magnesium</keyword>
<keyword evidence="5" id="KW-0119">Carbohydrate metabolism</keyword>
<evidence type="ECO:0000256" key="4">
    <source>
        <dbReference type="ARBA" id="ARBA00022842"/>
    </source>
</evidence>
<dbReference type="SUPFAM" id="SSF88713">
    <property type="entry name" value="Glycoside hydrolase/deacetylase"/>
    <property type="match status" value="1"/>
</dbReference>
<dbReference type="GO" id="GO:0019213">
    <property type="term" value="F:deacetylase activity"/>
    <property type="evidence" value="ECO:0007669"/>
    <property type="project" value="TreeGrafter"/>
</dbReference>
<keyword evidence="3" id="KW-0378">Hydrolase</keyword>
<dbReference type="PANTHER" id="PTHR31609:SF1">
    <property type="entry name" value="CARBOHYDRATE DEACETYLASE"/>
    <property type="match status" value="1"/>
</dbReference>
<dbReference type="GO" id="GO:0005975">
    <property type="term" value="P:carbohydrate metabolic process"/>
    <property type="evidence" value="ECO:0007669"/>
    <property type="project" value="InterPro"/>
</dbReference>
<proteinExistence type="predicted"/>
<evidence type="ECO:0000313" key="6">
    <source>
        <dbReference type="EMBL" id="KAB7739688.1"/>
    </source>
</evidence>
<dbReference type="Gene3D" id="3.20.20.370">
    <property type="entry name" value="Glycoside hydrolase/deacetylase"/>
    <property type="match status" value="1"/>
</dbReference>
<protein>
    <submittedName>
        <fullName evidence="6">ChbG/HpnK family deacetylase</fullName>
    </submittedName>
</protein>
<reference evidence="6 7" key="1">
    <citation type="submission" date="2019-09" db="EMBL/GenBank/DDBJ databases">
        <title>Parvibaculum sedimenti sp. nov., isolated from sediment.</title>
        <authorList>
            <person name="Wang Y."/>
        </authorList>
    </citation>
    <scope>NUCLEOTIDE SEQUENCE [LARGE SCALE GENOMIC DNA]</scope>
    <source>
        <strain evidence="6 7">HXT-9</strain>
    </source>
</reference>
<keyword evidence="2" id="KW-0479">Metal-binding</keyword>
<gene>
    <name evidence="6" type="ORF">F2P47_11470</name>
</gene>
<organism evidence="6 7">
    <name type="scientific">Parvibaculum sedimenti</name>
    <dbReference type="NCBI Taxonomy" id="2608632"/>
    <lineage>
        <taxon>Bacteria</taxon>
        <taxon>Pseudomonadati</taxon>
        <taxon>Pseudomonadota</taxon>
        <taxon>Alphaproteobacteria</taxon>
        <taxon>Hyphomicrobiales</taxon>
        <taxon>Parvibaculaceae</taxon>
        <taxon>Parvibaculum</taxon>
    </lineage>
</organism>
<sequence length="337" mass="37123">MGFPANFSWVHIGYPKPKCKCRSRLRDQNKMNGGSGMEANPALMRLGLKETDRVAILHVDDVGMCGASLDAFAELWAARAVTCGSVMVPCPWFRATAAWARDNADVDLGVHATLTSEWSGYRWGPVSTRDPAGGLMDDERCFPRSSAEVAAHANPVAAGAELRLQLQLAREAGISPTHFDTHMGSVLNARLYGEFTSAALEAGAVPFGLRLRAEQWRKGGYDEETSRVLSETVGRLEARGVPFLDRMLMLSLSVGEDRLEHTLHLISRIEPGQIAYVIFHPALDTPELRGICPDWRSRVADYELLRSGRVRDKLEKAGVRLIGCRELQALMPNCYSS</sequence>
<evidence type="ECO:0000256" key="5">
    <source>
        <dbReference type="ARBA" id="ARBA00023277"/>
    </source>
</evidence>
<evidence type="ECO:0000256" key="1">
    <source>
        <dbReference type="ARBA" id="ARBA00001946"/>
    </source>
</evidence>
<dbReference type="PANTHER" id="PTHR31609">
    <property type="entry name" value="YDJC DEACETYLASE FAMILY MEMBER"/>
    <property type="match status" value="1"/>
</dbReference>
<comment type="caution">
    <text evidence="6">The sequence shown here is derived from an EMBL/GenBank/DDBJ whole genome shotgun (WGS) entry which is preliminary data.</text>
</comment>
<dbReference type="Proteomes" id="UP000468901">
    <property type="component" value="Unassembled WGS sequence"/>
</dbReference>
<comment type="cofactor">
    <cofactor evidence="1">
        <name>Mg(2+)</name>
        <dbReference type="ChEBI" id="CHEBI:18420"/>
    </cofactor>
</comment>
<dbReference type="InterPro" id="IPR006879">
    <property type="entry name" value="YdjC-like"/>
</dbReference>
<dbReference type="Pfam" id="PF04794">
    <property type="entry name" value="YdjC"/>
    <property type="match status" value="1"/>
</dbReference>
<dbReference type="GO" id="GO:0016787">
    <property type="term" value="F:hydrolase activity"/>
    <property type="evidence" value="ECO:0007669"/>
    <property type="project" value="UniProtKB-KW"/>
</dbReference>
<dbReference type="AlphaFoldDB" id="A0A6N6VH65"/>
<name>A0A6N6VH65_9HYPH</name>
<evidence type="ECO:0000256" key="3">
    <source>
        <dbReference type="ARBA" id="ARBA00022801"/>
    </source>
</evidence>
<dbReference type="CDD" id="cd10802">
    <property type="entry name" value="YdjC_TTHB029_like"/>
    <property type="match status" value="1"/>
</dbReference>